<evidence type="ECO:0000313" key="2">
    <source>
        <dbReference type="EMBL" id="GGP20084.1"/>
    </source>
</evidence>
<name>A0A830GX95_9CREN</name>
<feature type="transmembrane region" description="Helical" evidence="1">
    <location>
        <begin position="107"/>
        <end position="130"/>
    </location>
</feature>
<keyword evidence="1" id="KW-0472">Membrane</keyword>
<reference evidence="2" key="2">
    <citation type="submission" date="2020-09" db="EMBL/GenBank/DDBJ databases">
        <authorList>
            <person name="Sun Q."/>
            <person name="Ohkuma M."/>
        </authorList>
    </citation>
    <scope>NUCLEOTIDE SEQUENCE</scope>
    <source>
        <strain evidence="2">JCM 10088</strain>
    </source>
</reference>
<keyword evidence="1" id="KW-0812">Transmembrane</keyword>
<feature type="transmembrane region" description="Helical" evidence="1">
    <location>
        <begin position="69"/>
        <end position="87"/>
    </location>
</feature>
<dbReference type="AlphaFoldDB" id="A0A830GX95"/>
<feature type="transmembrane region" description="Helical" evidence="1">
    <location>
        <begin position="5"/>
        <end position="24"/>
    </location>
</feature>
<evidence type="ECO:0000313" key="3">
    <source>
        <dbReference type="Proteomes" id="UP000610960"/>
    </source>
</evidence>
<dbReference type="Proteomes" id="UP000610960">
    <property type="component" value="Unassembled WGS sequence"/>
</dbReference>
<proteinExistence type="predicted"/>
<reference evidence="2" key="1">
    <citation type="journal article" date="2014" name="Int. J. Syst. Evol. Microbiol.">
        <title>Complete genome sequence of Corynebacterium casei LMG S-19264T (=DSM 44701T), isolated from a smear-ripened cheese.</title>
        <authorList>
            <consortium name="US DOE Joint Genome Institute (JGI-PGF)"/>
            <person name="Walter F."/>
            <person name="Albersmeier A."/>
            <person name="Kalinowski J."/>
            <person name="Ruckert C."/>
        </authorList>
    </citation>
    <scope>NUCLEOTIDE SEQUENCE</scope>
    <source>
        <strain evidence="2">JCM 10088</strain>
    </source>
</reference>
<dbReference type="RefSeq" id="WP_188596047.1">
    <property type="nucleotide sequence ID" value="NZ_BMNL01000002.1"/>
</dbReference>
<evidence type="ECO:0000256" key="1">
    <source>
        <dbReference type="SAM" id="Phobius"/>
    </source>
</evidence>
<dbReference type="EMBL" id="BMNL01000002">
    <property type="protein sequence ID" value="GGP20084.1"/>
    <property type="molecule type" value="Genomic_DNA"/>
</dbReference>
<gene>
    <name evidence="2" type="ORF">GCM10007981_06730</name>
</gene>
<comment type="caution">
    <text evidence="2">The sequence shown here is derived from an EMBL/GenBank/DDBJ whole genome shotgun (WGS) entry which is preliminary data.</text>
</comment>
<sequence>MRAGIVAFAIALTVGAMLLLAMYVEPLIVSIESGPPQQTASVVSPLLRISVAGSLINARPGVLLSYLKLTASVLDLVGLGLSVYLFLFIRRKASWSSIVDKMREQPLLLLPAVLIAIAVVMLVPLPATIAMEGGVATIATNVYGVASGILYFAGIALAVLLIRFYGYDYDIAYSTFNFDMLDSETIYIDQYDETAAS</sequence>
<protein>
    <submittedName>
        <fullName evidence="2">Uncharacterized protein</fullName>
    </submittedName>
</protein>
<accession>A0A830GX95</accession>
<keyword evidence="3" id="KW-1185">Reference proteome</keyword>
<organism evidence="2 3">
    <name type="scientific">Thermocladium modestius</name>
    <dbReference type="NCBI Taxonomy" id="62609"/>
    <lineage>
        <taxon>Archaea</taxon>
        <taxon>Thermoproteota</taxon>
        <taxon>Thermoprotei</taxon>
        <taxon>Thermoproteales</taxon>
        <taxon>Thermoproteaceae</taxon>
        <taxon>Thermocladium</taxon>
    </lineage>
</organism>
<feature type="transmembrane region" description="Helical" evidence="1">
    <location>
        <begin position="142"/>
        <end position="162"/>
    </location>
</feature>
<keyword evidence="1" id="KW-1133">Transmembrane helix</keyword>